<protein>
    <submittedName>
        <fullName evidence="1">Uncharacterized protein</fullName>
    </submittedName>
</protein>
<name>A0ABN2GQ61_9ACTN</name>
<sequence length="335" mass="36630">MALREVPVSASRTLDHRAYHVHPWSGGFLAASAKGQATVLSPTLEIVQRVDLGRISAVALANDGVTWAWISADVLRIGDPQGKNVAAAVPGADSCRWTSDGELWVTAVERGETAGFTHNVTIDVRDRENHVLRTVTVTDPFWGSAVAPYESYDNDSMVVWFATGQDGQQSWLFRKENTSLVHQVLPCSQDHTPPVFGPEGDWFVYAQESALVRVEWPSGQESGRLEWAKVQPDEETDDGAGNDVQLLPDGYASWNSSNGLIVIVDLDTMEIADEISLAGHPVGTVEDFYPTPHGRNDTPYSDFSFSVPGHDGSLLALYGYHELALTSARDWAPNR</sequence>
<comment type="caution">
    <text evidence="1">The sequence shown here is derived from an EMBL/GenBank/DDBJ whole genome shotgun (WGS) entry which is preliminary data.</text>
</comment>
<dbReference type="SUPFAM" id="SSF69322">
    <property type="entry name" value="Tricorn protease domain 2"/>
    <property type="match status" value="1"/>
</dbReference>
<reference evidence="1 2" key="1">
    <citation type="journal article" date="2019" name="Int. J. Syst. Evol. Microbiol.">
        <title>The Global Catalogue of Microorganisms (GCM) 10K type strain sequencing project: providing services to taxonomists for standard genome sequencing and annotation.</title>
        <authorList>
            <consortium name="The Broad Institute Genomics Platform"/>
            <consortium name="The Broad Institute Genome Sequencing Center for Infectious Disease"/>
            <person name="Wu L."/>
            <person name="Ma J."/>
        </authorList>
    </citation>
    <scope>NUCLEOTIDE SEQUENCE [LARGE SCALE GENOMIC DNA]</scope>
    <source>
        <strain evidence="1 2">JCM 14718</strain>
    </source>
</reference>
<evidence type="ECO:0000313" key="2">
    <source>
        <dbReference type="Proteomes" id="UP001500618"/>
    </source>
</evidence>
<keyword evidence="2" id="KW-1185">Reference proteome</keyword>
<gene>
    <name evidence="1" type="ORF">GCM10009765_25400</name>
</gene>
<dbReference type="EMBL" id="BAAANY010000009">
    <property type="protein sequence ID" value="GAA1675026.1"/>
    <property type="molecule type" value="Genomic_DNA"/>
</dbReference>
<evidence type="ECO:0000313" key="1">
    <source>
        <dbReference type="EMBL" id="GAA1675026.1"/>
    </source>
</evidence>
<organism evidence="1 2">
    <name type="scientific">Fodinicola feengrottensis</name>
    <dbReference type="NCBI Taxonomy" id="435914"/>
    <lineage>
        <taxon>Bacteria</taxon>
        <taxon>Bacillati</taxon>
        <taxon>Actinomycetota</taxon>
        <taxon>Actinomycetes</taxon>
        <taxon>Mycobacteriales</taxon>
        <taxon>Fodinicola</taxon>
    </lineage>
</organism>
<proteinExistence type="predicted"/>
<accession>A0ABN2GQ61</accession>
<dbReference type="RefSeq" id="WP_344310073.1">
    <property type="nucleotide sequence ID" value="NZ_BAAANY010000009.1"/>
</dbReference>
<dbReference type="Proteomes" id="UP001500618">
    <property type="component" value="Unassembled WGS sequence"/>
</dbReference>